<name>A0AAD7TCC0_9TELE</name>
<dbReference type="EMBL" id="JAINUG010000003">
    <property type="protein sequence ID" value="KAJ8417693.1"/>
    <property type="molecule type" value="Genomic_DNA"/>
</dbReference>
<evidence type="ECO:0000256" key="1">
    <source>
        <dbReference type="SAM" id="MobiDB-lite"/>
    </source>
</evidence>
<protein>
    <submittedName>
        <fullName evidence="2">Uncharacterized protein</fullName>
    </submittedName>
</protein>
<accession>A0AAD7TCC0</accession>
<organism evidence="2 3">
    <name type="scientific">Aldrovandia affinis</name>
    <dbReference type="NCBI Taxonomy" id="143900"/>
    <lineage>
        <taxon>Eukaryota</taxon>
        <taxon>Metazoa</taxon>
        <taxon>Chordata</taxon>
        <taxon>Craniata</taxon>
        <taxon>Vertebrata</taxon>
        <taxon>Euteleostomi</taxon>
        <taxon>Actinopterygii</taxon>
        <taxon>Neopterygii</taxon>
        <taxon>Teleostei</taxon>
        <taxon>Notacanthiformes</taxon>
        <taxon>Halosauridae</taxon>
        <taxon>Aldrovandia</taxon>
    </lineage>
</organism>
<feature type="compositionally biased region" description="Acidic residues" evidence="1">
    <location>
        <begin position="26"/>
        <end position="44"/>
    </location>
</feature>
<proteinExistence type="predicted"/>
<dbReference type="Proteomes" id="UP001221898">
    <property type="component" value="Unassembled WGS sequence"/>
</dbReference>
<gene>
    <name evidence="2" type="ORF">AAFF_G00225360</name>
</gene>
<sequence>MPDERRNVKRKTPFYPLPPPCWLSHDDDDNDDDDDEDDNDDDNDDGNHSMGTRPCSTAAAHVLQRGCQRLLLTVTRSNFYSFPETDRILTWEESKATLQINCSNMAPKKREV</sequence>
<reference evidence="2" key="1">
    <citation type="journal article" date="2023" name="Science">
        <title>Genome structures resolve the early diversification of teleost fishes.</title>
        <authorList>
            <person name="Parey E."/>
            <person name="Louis A."/>
            <person name="Montfort J."/>
            <person name="Bouchez O."/>
            <person name="Roques C."/>
            <person name="Iampietro C."/>
            <person name="Lluch J."/>
            <person name="Castinel A."/>
            <person name="Donnadieu C."/>
            <person name="Desvignes T."/>
            <person name="Floi Bucao C."/>
            <person name="Jouanno E."/>
            <person name="Wen M."/>
            <person name="Mejri S."/>
            <person name="Dirks R."/>
            <person name="Jansen H."/>
            <person name="Henkel C."/>
            <person name="Chen W.J."/>
            <person name="Zahm M."/>
            <person name="Cabau C."/>
            <person name="Klopp C."/>
            <person name="Thompson A.W."/>
            <person name="Robinson-Rechavi M."/>
            <person name="Braasch I."/>
            <person name="Lecointre G."/>
            <person name="Bobe J."/>
            <person name="Postlethwait J.H."/>
            <person name="Berthelot C."/>
            <person name="Roest Crollius H."/>
            <person name="Guiguen Y."/>
        </authorList>
    </citation>
    <scope>NUCLEOTIDE SEQUENCE</scope>
    <source>
        <strain evidence="2">NC1722</strain>
    </source>
</reference>
<evidence type="ECO:0000313" key="2">
    <source>
        <dbReference type="EMBL" id="KAJ8417693.1"/>
    </source>
</evidence>
<comment type="caution">
    <text evidence="2">The sequence shown here is derived from an EMBL/GenBank/DDBJ whole genome shotgun (WGS) entry which is preliminary data.</text>
</comment>
<keyword evidence="3" id="KW-1185">Reference proteome</keyword>
<feature type="region of interest" description="Disordered" evidence="1">
    <location>
        <begin position="1"/>
        <end position="54"/>
    </location>
</feature>
<evidence type="ECO:0000313" key="3">
    <source>
        <dbReference type="Proteomes" id="UP001221898"/>
    </source>
</evidence>
<dbReference type="AlphaFoldDB" id="A0AAD7TCC0"/>